<dbReference type="SUPFAM" id="SSF56752">
    <property type="entry name" value="D-aminoacid aminotransferase-like PLP-dependent enzymes"/>
    <property type="match status" value="1"/>
</dbReference>
<evidence type="ECO:0000256" key="15">
    <source>
        <dbReference type="RuleBase" id="RU004106"/>
    </source>
</evidence>
<comment type="pathway">
    <text evidence="2 18">Amino-acid biosynthesis; L-isoleucine biosynthesis; L-isoleucine from 2-oxobutanoate: step 4/4.</text>
</comment>
<dbReference type="GO" id="GO:0009099">
    <property type="term" value="P:L-valine biosynthetic process"/>
    <property type="evidence" value="ECO:0007669"/>
    <property type="project" value="UniProtKB-UniPathway"/>
</dbReference>
<dbReference type="UniPathway" id="UPA00047">
    <property type="reaction ID" value="UER00058"/>
</dbReference>
<dbReference type="InterPro" id="IPR001544">
    <property type="entry name" value="Aminotrans_IV"/>
</dbReference>
<feature type="modified residue" description="N6-(pyridoxal phosphate)lysine" evidence="14">
    <location>
        <position position="208"/>
    </location>
</feature>
<evidence type="ECO:0000256" key="6">
    <source>
        <dbReference type="ARBA" id="ARBA00022576"/>
    </source>
</evidence>
<dbReference type="Proteomes" id="UP000051461">
    <property type="component" value="Unassembled WGS sequence"/>
</dbReference>
<comment type="cofactor">
    <cofactor evidence="1 16">
        <name>pyridoxal 5'-phosphate</name>
        <dbReference type="ChEBI" id="CHEBI:597326"/>
    </cofactor>
</comment>
<dbReference type="InterPro" id="IPR036038">
    <property type="entry name" value="Aminotransferase-like"/>
</dbReference>
<comment type="catalytic activity">
    <reaction evidence="11 17">
        <text>L-valine + 2-oxoglutarate = 3-methyl-2-oxobutanoate + L-glutamate</text>
        <dbReference type="Rhea" id="RHEA:24813"/>
        <dbReference type="ChEBI" id="CHEBI:11851"/>
        <dbReference type="ChEBI" id="CHEBI:16810"/>
        <dbReference type="ChEBI" id="CHEBI:29985"/>
        <dbReference type="ChEBI" id="CHEBI:57762"/>
        <dbReference type="EC" id="2.6.1.42"/>
    </reaction>
</comment>
<evidence type="ECO:0000256" key="17">
    <source>
        <dbReference type="RuleBase" id="RU004517"/>
    </source>
</evidence>
<dbReference type="NCBIfam" id="NF009897">
    <property type="entry name" value="PRK13357.1"/>
    <property type="match status" value="1"/>
</dbReference>
<comment type="catalytic activity">
    <reaction evidence="12 17">
        <text>L-isoleucine + 2-oxoglutarate = (S)-3-methyl-2-oxopentanoate + L-glutamate</text>
        <dbReference type="Rhea" id="RHEA:24801"/>
        <dbReference type="ChEBI" id="CHEBI:16810"/>
        <dbReference type="ChEBI" id="CHEBI:29985"/>
        <dbReference type="ChEBI" id="CHEBI:35146"/>
        <dbReference type="ChEBI" id="CHEBI:58045"/>
        <dbReference type="EC" id="2.6.1.42"/>
    </reaction>
</comment>
<evidence type="ECO:0000313" key="20">
    <source>
        <dbReference type="Proteomes" id="UP000051461"/>
    </source>
</evidence>
<keyword evidence="7 17" id="KW-0028">Amino-acid biosynthesis</keyword>
<evidence type="ECO:0000256" key="2">
    <source>
        <dbReference type="ARBA" id="ARBA00004824"/>
    </source>
</evidence>
<evidence type="ECO:0000256" key="10">
    <source>
        <dbReference type="ARBA" id="ARBA00023304"/>
    </source>
</evidence>
<sequence length="365" mass="40265">MIKISLQNELFLIKTNNQGASNMSINAKDIDFNNLGFNYMDLPYRFRAYYRDGQWQDEGLTDDPNIHISEGSTILHYGQGAFEGLKAYRTQSGEINLFRPDQNAIRMTHSCDRLLMPEYPVDKFVDAVKQTVAANKDFVPPYGTGATLYLRPYIVGVGGNIGVHPAQEYIFSIFAMPVGNYFKGGLTPTAFITSEYDRAAHKGTGANKVGGNYAASLFPGDYAHQNGYSDCIYLDPISHRKVEEVGSANFFGITKDNVFLTPKSPSILPSVTKYSLLYLAKEKLGLGTKEGDVFIDQFDEFTEAGACGTAAVISPIGSITHGDDKHVFYSETEVGPVTRKLYDTLTGIQFGELDAPEGWIQKVEA</sequence>
<name>A0A0R1GZQ2_9LACO</name>
<keyword evidence="8 17" id="KW-0808">Transferase</keyword>
<evidence type="ECO:0000256" key="16">
    <source>
        <dbReference type="RuleBase" id="RU004516"/>
    </source>
</evidence>
<keyword evidence="20" id="KW-1185">Reference proteome</keyword>
<dbReference type="PATRIC" id="fig|1423726.3.peg.2394"/>
<proteinExistence type="inferred from homology"/>
<dbReference type="GO" id="GO:0052655">
    <property type="term" value="F:L-valine-2-oxoglutarate transaminase activity"/>
    <property type="evidence" value="ECO:0007669"/>
    <property type="project" value="RHEA"/>
</dbReference>
<dbReference type="PANTHER" id="PTHR42825:SF2">
    <property type="entry name" value="BRANCHED-CHAIN-AMINO-ACID AMINOTRANSFERASE 3, CHLOROPLASTIC-RELATED"/>
    <property type="match status" value="1"/>
</dbReference>
<dbReference type="InterPro" id="IPR043132">
    <property type="entry name" value="BCAT-like_C"/>
</dbReference>
<dbReference type="Pfam" id="PF01063">
    <property type="entry name" value="Aminotran_4"/>
    <property type="match status" value="1"/>
</dbReference>
<dbReference type="UniPathway" id="UPA00048">
    <property type="reaction ID" value="UER00073"/>
</dbReference>
<dbReference type="EMBL" id="AZDA01000039">
    <property type="protein sequence ID" value="KRK39814.1"/>
    <property type="molecule type" value="Genomic_DNA"/>
</dbReference>
<keyword evidence="9 16" id="KW-0663">Pyridoxal phosphate</keyword>
<dbReference type="GO" id="GO:0052654">
    <property type="term" value="F:L-leucine-2-oxoglutarate transaminase activity"/>
    <property type="evidence" value="ECO:0007669"/>
    <property type="project" value="RHEA"/>
</dbReference>
<comment type="similarity">
    <text evidence="5 15">Belongs to the class-IV pyridoxal-phosphate-dependent aminotransferase family.</text>
</comment>
<dbReference type="InterPro" id="IPR005786">
    <property type="entry name" value="B_amino_transII"/>
</dbReference>
<evidence type="ECO:0000256" key="1">
    <source>
        <dbReference type="ARBA" id="ARBA00001933"/>
    </source>
</evidence>
<dbReference type="FunFam" id="3.30.470.10:FF:000004">
    <property type="entry name" value="Branched-chain-amino-acid aminotransferase"/>
    <property type="match status" value="1"/>
</dbReference>
<dbReference type="PANTHER" id="PTHR42825">
    <property type="entry name" value="AMINO ACID AMINOTRANSFERASE"/>
    <property type="match status" value="1"/>
</dbReference>
<dbReference type="GO" id="GO:0009098">
    <property type="term" value="P:L-leucine biosynthetic process"/>
    <property type="evidence" value="ECO:0007669"/>
    <property type="project" value="UniProtKB-UniPathway"/>
</dbReference>
<accession>A0A0R1GZQ2</accession>
<dbReference type="GO" id="GO:0052656">
    <property type="term" value="F:L-isoleucine-2-oxoglutarate transaminase activity"/>
    <property type="evidence" value="ECO:0007669"/>
    <property type="project" value="RHEA"/>
</dbReference>
<dbReference type="InterPro" id="IPR043131">
    <property type="entry name" value="BCAT-like_N"/>
</dbReference>
<evidence type="ECO:0000256" key="9">
    <source>
        <dbReference type="ARBA" id="ARBA00022898"/>
    </source>
</evidence>
<evidence type="ECO:0000256" key="12">
    <source>
        <dbReference type="ARBA" id="ARBA00048798"/>
    </source>
</evidence>
<dbReference type="STRING" id="1423726.FC07_GL002308"/>
<comment type="pathway">
    <text evidence="4 18">Amino-acid biosynthesis; L-leucine biosynthesis; L-leucine from 3-methyl-2-oxobutanoate: step 4/4.</text>
</comment>
<gene>
    <name evidence="19" type="ORF">FC07_GL002308</name>
</gene>
<dbReference type="GO" id="GO:0009097">
    <property type="term" value="P:isoleucine biosynthetic process"/>
    <property type="evidence" value="ECO:0007669"/>
    <property type="project" value="UniProtKB-UniPathway"/>
</dbReference>
<comment type="catalytic activity">
    <reaction evidence="13 17">
        <text>L-leucine + 2-oxoglutarate = 4-methyl-2-oxopentanoate + L-glutamate</text>
        <dbReference type="Rhea" id="RHEA:18321"/>
        <dbReference type="ChEBI" id="CHEBI:16810"/>
        <dbReference type="ChEBI" id="CHEBI:17865"/>
        <dbReference type="ChEBI" id="CHEBI:29985"/>
        <dbReference type="ChEBI" id="CHEBI:57427"/>
        <dbReference type="EC" id="2.6.1.42"/>
    </reaction>
</comment>
<dbReference type="Gene3D" id="3.20.10.10">
    <property type="entry name" value="D-amino Acid Aminotransferase, subunit A, domain 2"/>
    <property type="match status" value="1"/>
</dbReference>
<evidence type="ECO:0000256" key="3">
    <source>
        <dbReference type="ARBA" id="ARBA00004931"/>
    </source>
</evidence>
<evidence type="ECO:0000256" key="18">
    <source>
        <dbReference type="RuleBase" id="RU004519"/>
    </source>
</evidence>
<reference evidence="19 20" key="1">
    <citation type="journal article" date="2015" name="Genome Announc.">
        <title>Expanding the biotechnology potential of lactobacilli through comparative genomics of 213 strains and associated genera.</title>
        <authorList>
            <person name="Sun Z."/>
            <person name="Harris H.M."/>
            <person name="McCann A."/>
            <person name="Guo C."/>
            <person name="Argimon S."/>
            <person name="Zhang W."/>
            <person name="Yang X."/>
            <person name="Jeffery I.B."/>
            <person name="Cooney J.C."/>
            <person name="Kagawa T.F."/>
            <person name="Liu W."/>
            <person name="Song Y."/>
            <person name="Salvetti E."/>
            <person name="Wrobel A."/>
            <person name="Rasinkangas P."/>
            <person name="Parkhill J."/>
            <person name="Rea M.C."/>
            <person name="O'Sullivan O."/>
            <person name="Ritari J."/>
            <person name="Douillard F.P."/>
            <person name="Paul Ross R."/>
            <person name="Yang R."/>
            <person name="Briner A.E."/>
            <person name="Felis G.E."/>
            <person name="de Vos W.M."/>
            <person name="Barrangou R."/>
            <person name="Klaenhammer T.R."/>
            <person name="Caufield P.W."/>
            <person name="Cui Y."/>
            <person name="Zhang H."/>
            <person name="O'Toole P.W."/>
        </authorList>
    </citation>
    <scope>NUCLEOTIDE SEQUENCE [LARGE SCALE GENOMIC DNA]</scope>
    <source>
        <strain evidence="19 20">DSM 20003</strain>
    </source>
</reference>
<protein>
    <recommendedName>
        <fullName evidence="17">Branched-chain-amino-acid aminotransferase</fullName>
        <ecNumber evidence="17">2.6.1.42</ecNumber>
    </recommendedName>
</protein>
<dbReference type="AlphaFoldDB" id="A0A0R1GZQ2"/>
<dbReference type="NCBIfam" id="TIGR01123">
    <property type="entry name" value="ilvE_II"/>
    <property type="match status" value="1"/>
</dbReference>
<evidence type="ECO:0000256" key="14">
    <source>
        <dbReference type="PIRSR" id="PIRSR006468-1"/>
    </source>
</evidence>
<dbReference type="CDD" id="cd01557">
    <property type="entry name" value="BCAT_beta_family"/>
    <property type="match status" value="1"/>
</dbReference>
<dbReference type="Gene3D" id="3.30.470.10">
    <property type="match status" value="1"/>
</dbReference>
<dbReference type="FunFam" id="3.20.10.10:FF:000006">
    <property type="entry name" value="Branched-chain amino acid aminotransferase"/>
    <property type="match status" value="1"/>
</dbReference>
<evidence type="ECO:0000256" key="4">
    <source>
        <dbReference type="ARBA" id="ARBA00005072"/>
    </source>
</evidence>
<evidence type="ECO:0000256" key="13">
    <source>
        <dbReference type="ARBA" id="ARBA00049229"/>
    </source>
</evidence>
<dbReference type="UniPathway" id="UPA00049">
    <property type="reaction ID" value="UER00062"/>
</dbReference>
<comment type="pathway">
    <text evidence="3 18">Amino-acid biosynthesis; L-valine biosynthesis; L-valine from pyruvate: step 4/4.</text>
</comment>
<evidence type="ECO:0000256" key="5">
    <source>
        <dbReference type="ARBA" id="ARBA00009320"/>
    </source>
</evidence>
<dbReference type="InterPro" id="IPR033939">
    <property type="entry name" value="BCAT_family"/>
</dbReference>
<comment type="caution">
    <text evidence="19">The sequence shown here is derived from an EMBL/GenBank/DDBJ whole genome shotgun (WGS) entry which is preliminary data.</text>
</comment>
<evidence type="ECO:0000256" key="7">
    <source>
        <dbReference type="ARBA" id="ARBA00022605"/>
    </source>
</evidence>
<dbReference type="InterPro" id="IPR018300">
    <property type="entry name" value="Aminotrans_IV_CS"/>
</dbReference>
<evidence type="ECO:0000256" key="8">
    <source>
        <dbReference type="ARBA" id="ARBA00022679"/>
    </source>
</evidence>
<dbReference type="PIRSF" id="PIRSF006468">
    <property type="entry name" value="BCAT1"/>
    <property type="match status" value="1"/>
</dbReference>
<keyword evidence="6 17" id="KW-0032">Aminotransferase</keyword>
<dbReference type="EC" id="2.6.1.42" evidence="17"/>
<keyword evidence="10 17" id="KW-0100">Branched-chain amino acid biosynthesis</keyword>
<organism evidence="19 20">
    <name type="scientific">Loigolactobacillus bifermentans DSM 20003</name>
    <dbReference type="NCBI Taxonomy" id="1423726"/>
    <lineage>
        <taxon>Bacteria</taxon>
        <taxon>Bacillati</taxon>
        <taxon>Bacillota</taxon>
        <taxon>Bacilli</taxon>
        <taxon>Lactobacillales</taxon>
        <taxon>Lactobacillaceae</taxon>
        <taxon>Loigolactobacillus</taxon>
    </lineage>
</organism>
<dbReference type="PROSITE" id="PS00770">
    <property type="entry name" value="AA_TRANSFER_CLASS_4"/>
    <property type="match status" value="1"/>
</dbReference>
<evidence type="ECO:0000256" key="11">
    <source>
        <dbReference type="ARBA" id="ARBA00048212"/>
    </source>
</evidence>
<evidence type="ECO:0000313" key="19">
    <source>
        <dbReference type="EMBL" id="KRK39814.1"/>
    </source>
</evidence>